<evidence type="ECO:0000256" key="13">
    <source>
        <dbReference type="RuleBase" id="RU000581"/>
    </source>
</evidence>
<evidence type="ECO:0000256" key="12">
    <source>
        <dbReference type="ARBA" id="ARBA00023160"/>
    </source>
</evidence>
<evidence type="ECO:0000256" key="6">
    <source>
        <dbReference type="ARBA" id="ARBA00022832"/>
    </source>
</evidence>
<accession>A0ABP0FPE3</accession>
<dbReference type="PRINTS" id="PR00075">
    <property type="entry name" value="FACDDSATRASE"/>
</dbReference>
<keyword evidence="12 13" id="KW-0275">Fatty acid biosynthesis</keyword>
<feature type="transmembrane region" description="Helical" evidence="14">
    <location>
        <begin position="12"/>
        <end position="34"/>
    </location>
</feature>
<evidence type="ECO:0000256" key="5">
    <source>
        <dbReference type="ARBA" id="ARBA00022723"/>
    </source>
</evidence>
<gene>
    <name evidence="16" type="ORF">CVLEPA_LOCUS11700</name>
</gene>
<dbReference type="InterPro" id="IPR005804">
    <property type="entry name" value="FA_desaturase_dom"/>
</dbReference>
<evidence type="ECO:0000259" key="15">
    <source>
        <dbReference type="Pfam" id="PF00487"/>
    </source>
</evidence>
<comment type="caution">
    <text evidence="16">The sequence shown here is derived from an EMBL/GenBank/DDBJ whole genome shotgun (WGS) entry which is preliminary data.</text>
</comment>
<evidence type="ECO:0000313" key="16">
    <source>
        <dbReference type="EMBL" id="CAK8681504.1"/>
    </source>
</evidence>
<evidence type="ECO:0000256" key="14">
    <source>
        <dbReference type="SAM" id="Phobius"/>
    </source>
</evidence>
<dbReference type="PANTHER" id="PTHR11351">
    <property type="entry name" value="ACYL-COA DESATURASE"/>
    <property type="match status" value="1"/>
</dbReference>
<dbReference type="InterPro" id="IPR015876">
    <property type="entry name" value="Acyl-CoA_DS"/>
</dbReference>
<reference evidence="16 17" key="1">
    <citation type="submission" date="2024-02" db="EMBL/GenBank/DDBJ databases">
        <authorList>
            <person name="Daric V."/>
            <person name="Darras S."/>
        </authorList>
    </citation>
    <scope>NUCLEOTIDE SEQUENCE [LARGE SCALE GENOMIC DNA]</scope>
</reference>
<evidence type="ECO:0000256" key="11">
    <source>
        <dbReference type="ARBA" id="ARBA00023136"/>
    </source>
</evidence>
<evidence type="ECO:0000256" key="4">
    <source>
        <dbReference type="ARBA" id="ARBA00022692"/>
    </source>
</evidence>
<organism evidence="16 17">
    <name type="scientific">Clavelina lepadiformis</name>
    <name type="common">Light-bulb sea squirt</name>
    <name type="synonym">Ascidia lepadiformis</name>
    <dbReference type="NCBI Taxonomy" id="159417"/>
    <lineage>
        <taxon>Eukaryota</taxon>
        <taxon>Metazoa</taxon>
        <taxon>Chordata</taxon>
        <taxon>Tunicata</taxon>
        <taxon>Ascidiacea</taxon>
        <taxon>Aplousobranchia</taxon>
        <taxon>Clavelinidae</taxon>
        <taxon>Clavelina</taxon>
    </lineage>
</organism>
<comment type="domain">
    <text evidence="13">The histidine box domains are involved in binding the catalytic metal ions.</text>
</comment>
<dbReference type="Pfam" id="PF00487">
    <property type="entry name" value="FA_desaturase"/>
    <property type="match status" value="1"/>
</dbReference>
<dbReference type="InterPro" id="IPR001522">
    <property type="entry name" value="FADS-1_CS"/>
</dbReference>
<evidence type="ECO:0000256" key="3">
    <source>
        <dbReference type="ARBA" id="ARBA00022516"/>
    </source>
</evidence>
<proteinExistence type="inferred from homology"/>
<feature type="domain" description="Fatty acid desaturase" evidence="15">
    <location>
        <begin position="44"/>
        <end position="245"/>
    </location>
</feature>
<evidence type="ECO:0000313" key="17">
    <source>
        <dbReference type="Proteomes" id="UP001642483"/>
    </source>
</evidence>
<evidence type="ECO:0000256" key="9">
    <source>
        <dbReference type="ARBA" id="ARBA00023004"/>
    </source>
</evidence>
<keyword evidence="11 14" id="KW-0472">Membrane</keyword>
<keyword evidence="8 13" id="KW-0560">Oxidoreductase</keyword>
<evidence type="ECO:0000256" key="10">
    <source>
        <dbReference type="ARBA" id="ARBA00023098"/>
    </source>
</evidence>
<keyword evidence="9" id="KW-0408">Iron</keyword>
<comment type="subcellular location">
    <subcellularLocation>
        <location evidence="1">Membrane</location>
        <topology evidence="1">Multi-pass membrane protein</topology>
    </subcellularLocation>
</comment>
<dbReference type="PROSITE" id="PS00476">
    <property type="entry name" value="FATTY_ACID_DESATUR_1"/>
    <property type="match status" value="1"/>
</dbReference>
<feature type="transmembrane region" description="Helical" evidence="14">
    <location>
        <begin position="46"/>
        <end position="64"/>
    </location>
</feature>
<dbReference type="EMBL" id="CAWYQH010000079">
    <property type="protein sequence ID" value="CAK8681504.1"/>
    <property type="molecule type" value="Genomic_DNA"/>
</dbReference>
<evidence type="ECO:0000256" key="1">
    <source>
        <dbReference type="ARBA" id="ARBA00004141"/>
    </source>
</evidence>
<dbReference type="PANTHER" id="PTHR11351:SF31">
    <property type="entry name" value="DESATURASE 1, ISOFORM A-RELATED"/>
    <property type="match status" value="1"/>
</dbReference>
<keyword evidence="10" id="KW-0443">Lipid metabolism</keyword>
<dbReference type="Proteomes" id="UP001642483">
    <property type="component" value="Unassembled WGS sequence"/>
</dbReference>
<keyword evidence="6" id="KW-0276">Fatty acid metabolism</keyword>
<keyword evidence="3 13" id="KW-0444">Lipid biosynthesis</keyword>
<dbReference type="CDD" id="cd03505">
    <property type="entry name" value="Delta9-FADS-like"/>
    <property type="match status" value="1"/>
</dbReference>
<keyword evidence="17" id="KW-1185">Reference proteome</keyword>
<keyword evidence="4 13" id="KW-0812">Transmembrane</keyword>
<evidence type="ECO:0000256" key="2">
    <source>
        <dbReference type="ARBA" id="ARBA00009295"/>
    </source>
</evidence>
<comment type="similarity">
    <text evidence="2 13">Belongs to the fatty acid desaturase type 1 family.</text>
</comment>
<feature type="transmembrane region" description="Helical" evidence="14">
    <location>
        <begin position="161"/>
        <end position="178"/>
    </location>
</feature>
<name>A0ABP0FPE3_CLALP</name>
<sequence length="295" mass="34205">MEGRKNKVLDQVIWLNVVWMTSLHALAFFAITQLPKAHPGTVLWEYFYYVMAGLGITAGVHRLWSHRAYKARLPIKMLLAVFNSMAFQNSIFDWARDHRVHHKFSDTDADPHNAKRGFFFCHVGWLMVRKHPDVIEKGKSIDLSDLYNDPVVMLQHRHYKAAVILMCFVVPSAVPLLWGENLWVSFLMSILRYCIQLNVTWCVNSVAHMWGNKPYDKSILPTENMWVNFFAIGEGFHNYHHVFPYDYATSEYGFRYNLTTTLIDCMAFLGLVSDRRTVNPEAIKGRKQRTGGLSD</sequence>
<keyword evidence="5" id="KW-0479">Metal-binding</keyword>
<protein>
    <recommendedName>
        <fullName evidence="15">Fatty acid desaturase domain-containing protein</fullName>
    </recommendedName>
</protein>
<evidence type="ECO:0000256" key="7">
    <source>
        <dbReference type="ARBA" id="ARBA00022989"/>
    </source>
</evidence>
<keyword evidence="7 14" id="KW-1133">Transmembrane helix</keyword>
<comment type="cofactor">
    <cofactor evidence="13">
        <name>Fe(2+)</name>
        <dbReference type="ChEBI" id="CHEBI:29033"/>
    </cofactor>
</comment>
<evidence type="ECO:0000256" key="8">
    <source>
        <dbReference type="ARBA" id="ARBA00023002"/>
    </source>
</evidence>